<dbReference type="PROSITE" id="PS51257">
    <property type="entry name" value="PROKAR_LIPOPROTEIN"/>
    <property type="match status" value="1"/>
</dbReference>
<dbReference type="Pfam" id="PF01547">
    <property type="entry name" value="SBP_bac_1"/>
    <property type="match status" value="1"/>
</dbReference>
<keyword evidence="1" id="KW-0732">Signal</keyword>
<accession>A0A926IHE2</accession>
<dbReference type="Proteomes" id="UP000623678">
    <property type="component" value="Unassembled WGS sequence"/>
</dbReference>
<dbReference type="AlphaFoldDB" id="A0A926IHE2"/>
<feature type="chain" id="PRO_5039730827" evidence="1">
    <location>
        <begin position="27"/>
        <end position="785"/>
    </location>
</feature>
<protein>
    <submittedName>
        <fullName evidence="2">Extracellular solute-binding protein</fullName>
    </submittedName>
</protein>
<dbReference type="InterPro" id="IPR006059">
    <property type="entry name" value="SBP"/>
</dbReference>
<comment type="caution">
    <text evidence="2">The sequence shown here is derived from an EMBL/GenBank/DDBJ whole genome shotgun (WGS) entry which is preliminary data.</text>
</comment>
<organism evidence="2 3">
    <name type="scientific">Youxingia wuxianensis</name>
    <dbReference type="NCBI Taxonomy" id="2763678"/>
    <lineage>
        <taxon>Bacteria</taxon>
        <taxon>Bacillati</taxon>
        <taxon>Bacillota</taxon>
        <taxon>Clostridia</taxon>
        <taxon>Eubacteriales</taxon>
        <taxon>Oscillospiraceae</taxon>
        <taxon>Youxingia</taxon>
    </lineage>
</organism>
<reference evidence="2" key="1">
    <citation type="submission" date="2020-08" db="EMBL/GenBank/DDBJ databases">
        <title>Genome public.</title>
        <authorList>
            <person name="Liu C."/>
            <person name="Sun Q."/>
        </authorList>
    </citation>
    <scope>NUCLEOTIDE SEQUENCE</scope>
    <source>
        <strain evidence="2">NSJ-64</strain>
    </source>
</reference>
<feature type="signal peptide" evidence="1">
    <location>
        <begin position="1"/>
        <end position="26"/>
    </location>
</feature>
<dbReference type="Gene3D" id="3.40.190.10">
    <property type="entry name" value="Periplasmic binding protein-like II"/>
    <property type="match status" value="1"/>
</dbReference>
<proteinExistence type="predicted"/>
<dbReference type="EMBL" id="JACRTD010000003">
    <property type="protein sequence ID" value="MBC8585045.1"/>
    <property type="molecule type" value="Genomic_DNA"/>
</dbReference>
<dbReference type="SUPFAM" id="SSF69322">
    <property type="entry name" value="Tricorn protease domain 2"/>
    <property type="match status" value="1"/>
</dbReference>
<name>A0A926IHE2_9FIRM</name>
<sequence length="785" mass="87557">MMKHIGKQILSLFLAFIFVILSACSAASPAENEQDNTQNIAMGRYIEEECSLPAQVNYIESLVQTSEGNLELIANTDPEKALGPWNLYVSKDQGISWSQEEAPWLDALGRSTISSIAYDQTGGKYIYYTDMSGIDIEAVMRGEIPPEEIQFPQESFVYVDAQGTVTSMDYQLPYDETGAGASDIQVAQNGDLLLNTYFSLLQVDSKTGEIKNTFKPDTGYQIGDFLTFGNDVYYFDGDKILRNDLISGEPLETISVIQGEETAGTPKAIVYGSAASERIMAVDKDHTAIYYCDPTGLYRRLLDGSMLEKLINGELTSLNMPSMTTRKFFVLEDGNFLIYYKDEEKNVLLKYAYQQDVPSVPTTELKVYSLEDNQTIRQAMGLFQRANPDTHVTYTVGMTGEDAVTVSDALRALSTQLLAGKGPDVIVLDGMPIDSYIEKNVLLDLSEYLKKTSGELLSNIAESYQREDKKTYAVPGRFMVPMMLGEASTIDQITNLTQLADWLEKEKDHYARPLEVSYPANLIRQFYPVCAPAWIKEDGSIKTEEFSQFLKDIQRISQLEEKAEDISEENLAQIASLNNDLVSGSIYWKYDQHALALGDMNTLSAAAAPDAAIRDKSVEGRLTPLAGQVSGIFVPKCILGVNQSSMQKDLSLAFIDTVLSQEVQDNDFEDGMPVNSSSFKKAQHSPYSEEDDGMYYSIGYVSTDDETEEQDDEPVITMEMQIKWPSEQFMNTLADQLEGLSTPVTVDRVVLDTICQETVPYFEGTRSLEDTVTAVTEKLRLYLFE</sequence>
<evidence type="ECO:0000313" key="2">
    <source>
        <dbReference type="EMBL" id="MBC8585045.1"/>
    </source>
</evidence>
<dbReference type="RefSeq" id="WP_262394826.1">
    <property type="nucleotide sequence ID" value="NZ_JACRTD010000003.1"/>
</dbReference>
<gene>
    <name evidence="2" type="ORF">H8705_05550</name>
</gene>
<evidence type="ECO:0000313" key="3">
    <source>
        <dbReference type="Proteomes" id="UP000623678"/>
    </source>
</evidence>
<dbReference type="SUPFAM" id="SSF53850">
    <property type="entry name" value="Periplasmic binding protein-like II"/>
    <property type="match status" value="1"/>
</dbReference>
<evidence type="ECO:0000256" key="1">
    <source>
        <dbReference type="SAM" id="SignalP"/>
    </source>
</evidence>
<keyword evidence="3" id="KW-1185">Reference proteome</keyword>